<keyword evidence="7" id="KW-1185">Reference proteome</keyword>
<protein>
    <recommendedName>
        <fullName evidence="5">Lipoxygenase domain-containing protein</fullName>
    </recommendedName>
</protein>
<sequence length="231" mass="26950">MDRLLDNCSQGSEATFWIRFRDTSSRASVDSRYQQSELEVQISVMGYLVVFRGHEHRVAFWVPDSGRYTLLMSLRTLNMFCNETPKALYNYREDELLYLRGTRTRKLREWDRVYDYDVYNDFGDADSSPLLAQPFLGGYKEYPYLRTGRTGRPPSKTEDPQSESRLPQIESFDFSPLKLNDVLSNTQKAMAKLFSLQFATIGAVTLKEFNNFEDVLQVYEQELLVFISIQC</sequence>
<dbReference type="Proteomes" id="UP000224567">
    <property type="component" value="Unassembled WGS sequence"/>
</dbReference>
<dbReference type="Gene3D" id="4.10.375.10">
    <property type="entry name" value="Lipoxygenase-1, Domain 2"/>
    <property type="match status" value="1"/>
</dbReference>
<dbReference type="GO" id="GO:0016702">
    <property type="term" value="F:oxidoreductase activity, acting on single donors with incorporation of molecular oxygen, incorporation of two atoms of oxygen"/>
    <property type="evidence" value="ECO:0007669"/>
    <property type="project" value="InterPro"/>
</dbReference>
<dbReference type="InterPro" id="IPR000907">
    <property type="entry name" value="LipOase"/>
</dbReference>
<keyword evidence="3" id="KW-0560">Oxidoreductase</keyword>
<accession>A0A2G2XND3</accession>
<dbReference type="OrthoDB" id="1647310at2759"/>
<dbReference type="InterPro" id="IPR036226">
    <property type="entry name" value="LipOase_C_sf"/>
</dbReference>
<dbReference type="GO" id="GO:0046872">
    <property type="term" value="F:metal ion binding"/>
    <property type="evidence" value="ECO:0007669"/>
    <property type="project" value="UniProtKB-KW"/>
</dbReference>
<feature type="region of interest" description="Disordered" evidence="4">
    <location>
        <begin position="146"/>
        <end position="166"/>
    </location>
</feature>
<evidence type="ECO:0000256" key="3">
    <source>
        <dbReference type="ARBA" id="ARBA00023002"/>
    </source>
</evidence>
<dbReference type="InterPro" id="IPR013819">
    <property type="entry name" value="LipOase_C"/>
</dbReference>
<reference evidence="6 7" key="1">
    <citation type="journal article" date="2017" name="Genome Biol.">
        <title>New reference genome sequences of hot pepper reveal the massive evolution of plant disease-resistance genes by retroduplication.</title>
        <authorList>
            <person name="Kim S."/>
            <person name="Park J."/>
            <person name="Yeom S.I."/>
            <person name="Kim Y.M."/>
            <person name="Seo E."/>
            <person name="Kim K.T."/>
            <person name="Kim M.S."/>
            <person name="Lee J.M."/>
            <person name="Cheong K."/>
            <person name="Shin H.S."/>
            <person name="Kim S.B."/>
            <person name="Han K."/>
            <person name="Lee J."/>
            <person name="Park M."/>
            <person name="Lee H.A."/>
            <person name="Lee H.Y."/>
            <person name="Lee Y."/>
            <person name="Oh S."/>
            <person name="Lee J.H."/>
            <person name="Choi E."/>
            <person name="Choi E."/>
            <person name="Lee S.E."/>
            <person name="Jeon J."/>
            <person name="Kim H."/>
            <person name="Choi G."/>
            <person name="Song H."/>
            <person name="Lee J."/>
            <person name="Lee S.C."/>
            <person name="Kwon J.K."/>
            <person name="Lee H.Y."/>
            <person name="Koo N."/>
            <person name="Hong Y."/>
            <person name="Kim R.W."/>
            <person name="Kang W.H."/>
            <person name="Huh J.H."/>
            <person name="Kang B.C."/>
            <person name="Yang T.J."/>
            <person name="Lee Y.H."/>
            <person name="Bennetzen J.L."/>
            <person name="Choi D."/>
        </authorList>
    </citation>
    <scope>NUCLEOTIDE SEQUENCE [LARGE SCALE GENOMIC DNA]</scope>
    <source>
        <strain evidence="7">cv. PBC81</strain>
    </source>
</reference>
<dbReference type="PROSITE" id="PS51393">
    <property type="entry name" value="LIPOXYGENASE_3"/>
    <property type="match status" value="1"/>
</dbReference>
<comment type="caution">
    <text evidence="6">The sequence shown here is derived from an EMBL/GenBank/DDBJ whole genome shotgun (WGS) entry which is preliminary data.</text>
</comment>
<evidence type="ECO:0000256" key="1">
    <source>
        <dbReference type="ARBA" id="ARBA00022723"/>
    </source>
</evidence>
<evidence type="ECO:0000313" key="7">
    <source>
        <dbReference type="Proteomes" id="UP000224567"/>
    </source>
</evidence>
<dbReference type="PRINTS" id="PR00468">
    <property type="entry name" value="PLTLPOXGNASE"/>
</dbReference>
<proteinExistence type="predicted"/>
<reference evidence="7" key="2">
    <citation type="journal article" date="2017" name="J. Anim. Genet.">
        <title>Multiple reference genome sequences of hot pepper reveal the massive evolution of plant disease resistance genes by retroduplication.</title>
        <authorList>
            <person name="Kim S."/>
            <person name="Park J."/>
            <person name="Yeom S.-I."/>
            <person name="Kim Y.-M."/>
            <person name="Seo E."/>
            <person name="Kim K.-T."/>
            <person name="Kim M.-S."/>
            <person name="Lee J.M."/>
            <person name="Cheong K."/>
            <person name="Shin H.-S."/>
            <person name="Kim S.-B."/>
            <person name="Han K."/>
            <person name="Lee J."/>
            <person name="Park M."/>
            <person name="Lee H.-A."/>
            <person name="Lee H.-Y."/>
            <person name="Lee Y."/>
            <person name="Oh S."/>
            <person name="Lee J.H."/>
            <person name="Choi E."/>
            <person name="Choi E."/>
            <person name="Lee S.E."/>
            <person name="Jeon J."/>
            <person name="Kim H."/>
            <person name="Choi G."/>
            <person name="Song H."/>
            <person name="Lee J."/>
            <person name="Lee S.-C."/>
            <person name="Kwon J.-K."/>
            <person name="Lee H.-Y."/>
            <person name="Koo N."/>
            <person name="Hong Y."/>
            <person name="Kim R.W."/>
            <person name="Kang W.-H."/>
            <person name="Huh J.H."/>
            <person name="Kang B.-C."/>
            <person name="Yang T.-J."/>
            <person name="Lee Y.-H."/>
            <person name="Bennetzen J.L."/>
            <person name="Choi D."/>
        </authorList>
    </citation>
    <scope>NUCLEOTIDE SEQUENCE [LARGE SCALE GENOMIC DNA]</scope>
    <source>
        <strain evidence="7">cv. PBC81</strain>
    </source>
</reference>
<dbReference type="SUPFAM" id="SSF48484">
    <property type="entry name" value="Lipoxigenase"/>
    <property type="match status" value="1"/>
</dbReference>
<dbReference type="PANTHER" id="PTHR11771">
    <property type="entry name" value="LIPOXYGENASE"/>
    <property type="match status" value="1"/>
</dbReference>
<gene>
    <name evidence="6" type="ORF">CQW23_01369</name>
</gene>
<feature type="domain" description="Lipoxygenase" evidence="5">
    <location>
        <begin position="78"/>
        <end position="231"/>
    </location>
</feature>
<evidence type="ECO:0000313" key="6">
    <source>
        <dbReference type="EMBL" id="PHT59006.1"/>
    </source>
</evidence>
<keyword evidence="2" id="KW-0223">Dioxygenase</keyword>
<dbReference type="EMBL" id="MLFT02000001">
    <property type="protein sequence ID" value="PHT59006.1"/>
    <property type="molecule type" value="Genomic_DNA"/>
</dbReference>
<evidence type="ECO:0000256" key="4">
    <source>
        <dbReference type="SAM" id="MobiDB-lite"/>
    </source>
</evidence>
<evidence type="ECO:0000256" key="2">
    <source>
        <dbReference type="ARBA" id="ARBA00022964"/>
    </source>
</evidence>
<dbReference type="STRING" id="33114.A0A2G2XND3"/>
<dbReference type="AlphaFoldDB" id="A0A2G2XND3"/>
<dbReference type="GO" id="GO:0034440">
    <property type="term" value="P:lipid oxidation"/>
    <property type="evidence" value="ECO:0007669"/>
    <property type="project" value="InterPro"/>
</dbReference>
<evidence type="ECO:0000259" key="5">
    <source>
        <dbReference type="PROSITE" id="PS51393"/>
    </source>
</evidence>
<name>A0A2G2XND3_CAPBA</name>
<organism evidence="6 7">
    <name type="scientific">Capsicum baccatum</name>
    <name type="common">Peruvian pepper</name>
    <dbReference type="NCBI Taxonomy" id="33114"/>
    <lineage>
        <taxon>Eukaryota</taxon>
        <taxon>Viridiplantae</taxon>
        <taxon>Streptophyta</taxon>
        <taxon>Embryophyta</taxon>
        <taxon>Tracheophyta</taxon>
        <taxon>Spermatophyta</taxon>
        <taxon>Magnoliopsida</taxon>
        <taxon>eudicotyledons</taxon>
        <taxon>Gunneridae</taxon>
        <taxon>Pentapetalae</taxon>
        <taxon>asterids</taxon>
        <taxon>lamiids</taxon>
        <taxon>Solanales</taxon>
        <taxon>Solanaceae</taxon>
        <taxon>Solanoideae</taxon>
        <taxon>Capsiceae</taxon>
        <taxon>Capsicum</taxon>
    </lineage>
</organism>
<dbReference type="InterPro" id="IPR001246">
    <property type="entry name" value="LipOase_plant"/>
</dbReference>
<keyword evidence="1" id="KW-0479">Metal-binding</keyword>
<dbReference type="Pfam" id="PF00305">
    <property type="entry name" value="Lipoxygenase"/>
    <property type="match status" value="1"/>
</dbReference>